<dbReference type="EMBL" id="QDDR01000006">
    <property type="protein sequence ID" value="PVE47180.1"/>
    <property type="molecule type" value="Genomic_DNA"/>
</dbReference>
<accession>A0A2T7UR01</accession>
<name>A0A2T7UR01_9RHOB</name>
<dbReference type="Proteomes" id="UP000244810">
    <property type="component" value="Unassembled WGS sequence"/>
</dbReference>
<keyword evidence="2" id="KW-1185">Reference proteome</keyword>
<dbReference type="RefSeq" id="WP_107752192.1">
    <property type="nucleotide sequence ID" value="NZ_QBKF01000006.1"/>
</dbReference>
<reference evidence="1 2" key="1">
    <citation type="journal article" date="2011" name="Syst. Appl. Microbiol.">
        <title>Defluviimonas denitrificans gen. nov., sp. nov., and Pararhodobacter aggregans gen. nov., sp. nov., non-phototrophic Rhodobacteraceae from the biofilter of a marine aquaculture.</title>
        <authorList>
            <person name="Foesel B.U."/>
            <person name="Drake H.L."/>
            <person name="Schramm A."/>
        </authorList>
    </citation>
    <scope>NUCLEOTIDE SEQUENCE [LARGE SCALE GENOMIC DNA]</scope>
    <source>
        <strain evidence="1 2">D1-19</strain>
    </source>
</reference>
<organism evidence="1 2">
    <name type="scientific">Pararhodobacter aggregans</name>
    <dbReference type="NCBI Taxonomy" id="404875"/>
    <lineage>
        <taxon>Bacteria</taxon>
        <taxon>Pseudomonadati</taxon>
        <taxon>Pseudomonadota</taxon>
        <taxon>Alphaproteobacteria</taxon>
        <taxon>Rhodobacterales</taxon>
        <taxon>Paracoccaceae</taxon>
        <taxon>Pararhodobacter</taxon>
    </lineage>
</organism>
<sequence length="108" mass="12924">MNTSIQKKLTELAREFDLREIRIQTEDRREMFLRFEGGCCMACWNSTMPEDTKAEMEMKWVKSIIDHRVDEGWLLGYHHEYGDGFVYRYCAGLYEERRQQGCEGREIA</sequence>
<evidence type="ECO:0000313" key="2">
    <source>
        <dbReference type="Proteomes" id="UP000244810"/>
    </source>
</evidence>
<dbReference type="AlphaFoldDB" id="A0A2T7UR01"/>
<protein>
    <submittedName>
        <fullName evidence="1">Uncharacterized protein</fullName>
    </submittedName>
</protein>
<proteinExistence type="predicted"/>
<comment type="caution">
    <text evidence="1">The sequence shown here is derived from an EMBL/GenBank/DDBJ whole genome shotgun (WGS) entry which is preliminary data.</text>
</comment>
<gene>
    <name evidence="1" type="ORF">DDE23_13110</name>
</gene>
<evidence type="ECO:0000313" key="1">
    <source>
        <dbReference type="EMBL" id="PVE47180.1"/>
    </source>
</evidence>